<accession>A0ABT7X2Y1</accession>
<comment type="caution">
    <text evidence="9">The sequence shown here is derived from an EMBL/GenBank/DDBJ whole genome shotgun (WGS) entry which is preliminary data.</text>
</comment>
<dbReference type="Proteomes" id="UP001167871">
    <property type="component" value="Unassembled WGS sequence"/>
</dbReference>
<reference evidence="9" key="1">
    <citation type="submission" date="2023-06" db="EMBL/GenBank/DDBJ databases">
        <authorList>
            <person name="Zeman M."/>
            <person name="Kubasova T."/>
            <person name="Jahodarova E."/>
            <person name="Nykrynova M."/>
            <person name="Rychlik I."/>
        </authorList>
    </citation>
    <scope>NUCLEOTIDE SEQUENCE</scope>
    <source>
        <strain evidence="9">84_SSukc20</strain>
    </source>
</reference>
<keyword evidence="4" id="KW-0472">Membrane</keyword>
<dbReference type="InterPro" id="IPR012944">
    <property type="entry name" value="SusD_RagB_dom"/>
</dbReference>
<comment type="subcellular location">
    <subcellularLocation>
        <location evidence="1">Cell outer membrane</location>
    </subcellularLocation>
</comment>
<evidence type="ECO:0000259" key="7">
    <source>
        <dbReference type="Pfam" id="PF07980"/>
    </source>
</evidence>
<dbReference type="InterPro" id="IPR011990">
    <property type="entry name" value="TPR-like_helical_dom_sf"/>
</dbReference>
<keyword evidence="10" id="KW-1185">Reference proteome</keyword>
<dbReference type="SUPFAM" id="SSF48452">
    <property type="entry name" value="TPR-like"/>
    <property type="match status" value="1"/>
</dbReference>
<dbReference type="Pfam" id="PF14322">
    <property type="entry name" value="SusD-like_3"/>
    <property type="match status" value="1"/>
</dbReference>
<dbReference type="InterPro" id="IPR033985">
    <property type="entry name" value="SusD-like_N"/>
</dbReference>
<feature type="domain" description="RagB/SusD" evidence="7">
    <location>
        <begin position="319"/>
        <end position="690"/>
    </location>
</feature>
<dbReference type="Pfam" id="PF07980">
    <property type="entry name" value="SusD_RagB"/>
    <property type="match status" value="1"/>
</dbReference>
<keyword evidence="5" id="KW-0998">Cell outer membrane</keyword>
<organism evidence="9 10">
    <name type="scientific">Bacteroides gallinaceum</name>
    <dbReference type="NCBI Taxonomy" id="1462571"/>
    <lineage>
        <taxon>Bacteria</taxon>
        <taxon>Pseudomonadati</taxon>
        <taxon>Bacteroidota</taxon>
        <taxon>Bacteroidia</taxon>
        <taxon>Bacteroidales</taxon>
        <taxon>Bacteroidaceae</taxon>
        <taxon>Bacteroides</taxon>
    </lineage>
</organism>
<reference evidence="9" key="2">
    <citation type="submission" date="2024-05" db="EMBL/GenBank/DDBJ databases">
        <title>Identification and characterization of horizontal gene transfer across gut microbiota members of farm animals based on homology search.</title>
        <authorList>
            <person name="Schwarzerova J."/>
            <person name="Nykrynova M."/>
            <person name="Jureckova K."/>
            <person name="Cejkova D."/>
            <person name="Rychlik I."/>
        </authorList>
    </citation>
    <scope>NUCLEOTIDE SEQUENCE</scope>
    <source>
        <strain evidence="9">84_SSukc20</strain>
    </source>
</reference>
<evidence type="ECO:0000256" key="3">
    <source>
        <dbReference type="ARBA" id="ARBA00022729"/>
    </source>
</evidence>
<evidence type="ECO:0000313" key="10">
    <source>
        <dbReference type="Proteomes" id="UP001167871"/>
    </source>
</evidence>
<evidence type="ECO:0000256" key="6">
    <source>
        <dbReference type="SAM" id="SignalP"/>
    </source>
</evidence>
<dbReference type="RefSeq" id="WP_301639066.1">
    <property type="nucleotide sequence ID" value="NZ_JAUEII010000004.1"/>
</dbReference>
<comment type="similarity">
    <text evidence="2">Belongs to the SusD family.</text>
</comment>
<dbReference type="EMBL" id="JAUEII010000004">
    <property type="protein sequence ID" value="MDN0048443.1"/>
    <property type="molecule type" value="Genomic_DNA"/>
</dbReference>
<evidence type="ECO:0000259" key="8">
    <source>
        <dbReference type="Pfam" id="PF14322"/>
    </source>
</evidence>
<evidence type="ECO:0000313" key="9">
    <source>
        <dbReference type="EMBL" id="MDN0048443.1"/>
    </source>
</evidence>
<name>A0ABT7X2Y1_9BACE</name>
<evidence type="ECO:0000256" key="1">
    <source>
        <dbReference type="ARBA" id="ARBA00004442"/>
    </source>
</evidence>
<feature type="chain" id="PRO_5045880520" evidence="6">
    <location>
        <begin position="25"/>
        <end position="694"/>
    </location>
</feature>
<evidence type="ECO:0000256" key="2">
    <source>
        <dbReference type="ARBA" id="ARBA00006275"/>
    </source>
</evidence>
<feature type="domain" description="SusD-like N-terminal" evidence="8">
    <location>
        <begin position="22"/>
        <end position="228"/>
    </location>
</feature>
<evidence type="ECO:0000256" key="4">
    <source>
        <dbReference type="ARBA" id="ARBA00023136"/>
    </source>
</evidence>
<keyword evidence="3 6" id="KW-0732">Signal</keyword>
<sequence>MKVYRYLAVLLAGGLMLGSCSDFLDTESPSEQTSQVIYENEGLARSALMGVYSIMTGTYVYGQKMSVNWQGVSDIELASGYQEDPSTAGADNGIANYFCNWYLENTKWEDIFKMAELASTVVEGIRNSSMLGSSSTLRGYLGEALVLRSLAYFELVRRYGDIPYKEGTSNSDLSNVYMGKIDRDSIYSGIIRDMEEAIDYLPWMGASDYNAERVTKGFAKGLLARIALFAGGWSVRDGNQFPDNGKVERYPNTEGNPGMAEVNGYYIGRPVNWRDYYEIAAQQCAELIGDPENPHQLDPDYGDIWKTVCADQYNKYNENMFEVANGVGYSGDIGTLMGRQMDGNLGYGQRGFGGTYVSTNAYYFYSFTPTDQRRDYACYWPTYKADSDWGDKANREVMNNDIMNVRLGKWSFWWTSDTYRSIAATATARTPTGINWILMRYPDVLLMFAEARYALDGNANQIDPVAGISPRQALEQVRERAFGAGSPEIANYDSDFFEAIVNERAWEFGGESIRKLDLVRWGLLDSKIEEMKQAMLYMMDGTKEVRIFDKVYQPSSFPTKLYYAYDGNKEFIDWSTVNFYSQRNANPDPNVYREINWFPNNYWDNDPENPQTADDAETLIKNSGKVLACASGLRASYDYSNLIGTLRWGNEIQTWMNQNIHQLGNNECNYRHLYPIYYEDIYKSDGYLSNSYGY</sequence>
<proteinExistence type="inferred from homology"/>
<dbReference type="Gene3D" id="1.25.40.390">
    <property type="match status" value="1"/>
</dbReference>
<feature type="signal peptide" evidence="6">
    <location>
        <begin position="1"/>
        <end position="24"/>
    </location>
</feature>
<dbReference type="PROSITE" id="PS51257">
    <property type="entry name" value="PROKAR_LIPOPROTEIN"/>
    <property type="match status" value="1"/>
</dbReference>
<protein>
    <submittedName>
        <fullName evidence="9">RagB/SusD family nutrient uptake outer membrane protein</fullName>
    </submittedName>
</protein>
<gene>
    <name evidence="9" type="ORF">QVO10_03400</name>
</gene>
<evidence type="ECO:0000256" key="5">
    <source>
        <dbReference type="ARBA" id="ARBA00023237"/>
    </source>
</evidence>